<feature type="transmembrane region" description="Helical" evidence="5">
    <location>
        <begin position="42"/>
        <end position="61"/>
    </location>
</feature>
<sequence length="161" mass="17623">MQRMADLASYFSSLGLDRSITALGSIAGAVWGFAFSEAIWPLVWWLAIFICIDFLTGWIAASKTGDFDSHILRDGVTRKVLIIAVCGLSHGLDVLFEPVIGVSIFQTMVICMYGLGEFASIIENLEKAGYGHSIPPILRRLIGALNNKLEDTVDKIEGDKK</sequence>
<dbReference type="Pfam" id="PF05105">
    <property type="entry name" value="Phage_holin_4_1"/>
    <property type="match status" value="1"/>
</dbReference>
<keyword evidence="3 5" id="KW-1133">Transmembrane helix</keyword>
<organism evidence="6">
    <name type="scientific">Podoviridae sp. ctrub15</name>
    <dbReference type="NCBI Taxonomy" id="2826581"/>
    <lineage>
        <taxon>Viruses</taxon>
        <taxon>Duplodnaviria</taxon>
        <taxon>Heunggongvirae</taxon>
        <taxon>Uroviricota</taxon>
        <taxon>Caudoviricetes</taxon>
    </lineage>
</organism>
<evidence type="ECO:0000256" key="5">
    <source>
        <dbReference type="SAM" id="Phobius"/>
    </source>
</evidence>
<evidence type="ECO:0000256" key="2">
    <source>
        <dbReference type="ARBA" id="ARBA00022692"/>
    </source>
</evidence>
<accession>A0A8S5LUL7</accession>
<dbReference type="NCBIfam" id="TIGR01593">
    <property type="entry name" value="holin_tox_secr"/>
    <property type="match status" value="1"/>
</dbReference>
<dbReference type="EMBL" id="BK014743">
    <property type="protein sequence ID" value="DAD73700.1"/>
    <property type="molecule type" value="Genomic_DNA"/>
</dbReference>
<feature type="transmembrane region" description="Helical" evidence="5">
    <location>
        <begin position="20"/>
        <end position="36"/>
    </location>
</feature>
<proteinExistence type="predicted"/>
<evidence type="ECO:0000256" key="4">
    <source>
        <dbReference type="ARBA" id="ARBA00023136"/>
    </source>
</evidence>
<protein>
    <submittedName>
        <fullName evidence="6">Holin</fullName>
    </submittedName>
</protein>
<evidence type="ECO:0000256" key="3">
    <source>
        <dbReference type="ARBA" id="ARBA00022989"/>
    </source>
</evidence>
<evidence type="ECO:0000256" key="1">
    <source>
        <dbReference type="ARBA" id="ARBA00004301"/>
    </source>
</evidence>
<comment type="subcellular location">
    <subcellularLocation>
        <location evidence="1">Host membrane</location>
        <topology evidence="1">Multi-pass membrane protein</topology>
    </subcellularLocation>
</comment>
<dbReference type="InterPro" id="IPR006480">
    <property type="entry name" value="Phage_holin_4_1"/>
</dbReference>
<reference evidence="6" key="1">
    <citation type="journal article" date="2021" name="Proc. Natl. Acad. Sci. U.S.A.">
        <title>A Catalog of Tens of Thousands of Viruses from Human Metagenomes Reveals Hidden Associations with Chronic Diseases.</title>
        <authorList>
            <person name="Tisza M.J."/>
            <person name="Buck C.B."/>
        </authorList>
    </citation>
    <scope>NUCLEOTIDE SEQUENCE</scope>
    <source>
        <strain evidence="6">Ctrub15</strain>
    </source>
</reference>
<name>A0A8S5LUL7_9CAUD</name>
<dbReference type="GO" id="GO:0033644">
    <property type="term" value="C:host cell membrane"/>
    <property type="evidence" value="ECO:0007669"/>
    <property type="project" value="UniProtKB-SubCell"/>
</dbReference>
<keyword evidence="4 5" id="KW-0472">Membrane</keyword>
<evidence type="ECO:0000313" key="6">
    <source>
        <dbReference type="EMBL" id="DAD73700.1"/>
    </source>
</evidence>
<keyword evidence="2 5" id="KW-0812">Transmembrane</keyword>